<dbReference type="InterPro" id="IPR003439">
    <property type="entry name" value="ABC_transporter-like_ATP-bd"/>
</dbReference>
<dbReference type="PANTHER" id="PTHR42798">
    <property type="entry name" value="LIPOPROTEIN-RELEASING SYSTEM ATP-BINDING PROTEIN LOLD"/>
    <property type="match status" value="1"/>
</dbReference>
<dbReference type="InterPro" id="IPR017911">
    <property type="entry name" value="MacB-like_ATP-bd"/>
</dbReference>
<dbReference type="GO" id="GO:0022857">
    <property type="term" value="F:transmembrane transporter activity"/>
    <property type="evidence" value="ECO:0007669"/>
    <property type="project" value="UniProtKB-ARBA"/>
</dbReference>
<feature type="domain" description="ABC transporter" evidence="5">
    <location>
        <begin position="4"/>
        <end position="233"/>
    </location>
</feature>
<evidence type="ECO:0000256" key="3">
    <source>
        <dbReference type="ARBA" id="ARBA00022741"/>
    </source>
</evidence>
<comment type="caution">
    <text evidence="6">The sequence shown here is derived from an EMBL/GenBank/DDBJ whole genome shotgun (WGS) entry which is preliminary data.</text>
</comment>
<dbReference type="SUPFAM" id="SSF52540">
    <property type="entry name" value="P-loop containing nucleoside triphosphate hydrolases"/>
    <property type="match status" value="1"/>
</dbReference>
<dbReference type="PROSITE" id="PS50893">
    <property type="entry name" value="ABC_TRANSPORTER_2"/>
    <property type="match status" value="1"/>
</dbReference>
<protein>
    <submittedName>
        <fullName evidence="6">Putative ABC transporter ATP-binding protein</fullName>
    </submittedName>
</protein>
<sequence>MALIEGRKLCKTYNLGESPVYALRETSFSIDEGEFIVVLGPSGSGKSTLLNIIGGMDAADCGELLYKGEHIDGAGEKELSAYRRRAVGFVFQFFNLIPGLTAEENVRLAADIAENPLDTKTLVEQVGLSDRADHFPSQLSGGQQQRVAIARAIVKNPDLLLCDEPTGALDVATGVGVLELLCDFHQRYHKTVLLITHNSAIGRLANRVFYMKDGRVDKIVVNDHPASPSEVEW</sequence>
<dbReference type="GO" id="GO:0005524">
    <property type="term" value="F:ATP binding"/>
    <property type="evidence" value="ECO:0007669"/>
    <property type="project" value="UniProtKB-KW"/>
</dbReference>
<dbReference type="InterPro" id="IPR003593">
    <property type="entry name" value="AAA+_ATPase"/>
</dbReference>
<dbReference type="InterPro" id="IPR017871">
    <property type="entry name" value="ABC_transporter-like_CS"/>
</dbReference>
<evidence type="ECO:0000256" key="4">
    <source>
        <dbReference type="ARBA" id="ARBA00022840"/>
    </source>
</evidence>
<organism evidence="6">
    <name type="scientific">bioreactor metagenome</name>
    <dbReference type="NCBI Taxonomy" id="1076179"/>
    <lineage>
        <taxon>unclassified sequences</taxon>
        <taxon>metagenomes</taxon>
        <taxon>ecological metagenomes</taxon>
    </lineage>
</organism>
<accession>A0A644WN93</accession>
<comment type="similarity">
    <text evidence="1">Belongs to the ABC transporter superfamily.</text>
</comment>
<evidence type="ECO:0000259" key="5">
    <source>
        <dbReference type="PROSITE" id="PS50893"/>
    </source>
</evidence>
<evidence type="ECO:0000313" key="6">
    <source>
        <dbReference type="EMBL" id="MPM03803.1"/>
    </source>
</evidence>
<dbReference type="FunFam" id="3.40.50.300:FF:000032">
    <property type="entry name" value="Export ABC transporter ATP-binding protein"/>
    <property type="match status" value="1"/>
</dbReference>
<dbReference type="CDD" id="cd03255">
    <property type="entry name" value="ABC_MJ0796_LolCDE_FtsE"/>
    <property type="match status" value="1"/>
</dbReference>
<name>A0A644WN93_9ZZZZ</name>
<dbReference type="PROSITE" id="PS00211">
    <property type="entry name" value="ABC_TRANSPORTER_1"/>
    <property type="match status" value="1"/>
</dbReference>
<dbReference type="InterPro" id="IPR027417">
    <property type="entry name" value="P-loop_NTPase"/>
</dbReference>
<keyword evidence="4 6" id="KW-0067">ATP-binding</keyword>
<dbReference type="GO" id="GO:0016887">
    <property type="term" value="F:ATP hydrolysis activity"/>
    <property type="evidence" value="ECO:0007669"/>
    <property type="project" value="InterPro"/>
</dbReference>
<dbReference type="EMBL" id="VSSQ01000983">
    <property type="protein sequence ID" value="MPM03803.1"/>
    <property type="molecule type" value="Genomic_DNA"/>
</dbReference>
<dbReference type="Gene3D" id="3.40.50.300">
    <property type="entry name" value="P-loop containing nucleotide triphosphate hydrolases"/>
    <property type="match status" value="1"/>
</dbReference>
<gene>
    <name evidence="6" type="ORF">SDC9_50070</name>
</gene>
<evidence type="ECO:0000256" key="2">
    <source>
        <dbReference type="ARBA" id="ARBA00022448"/>
    </source>
</evidence>
<dbReference type="PANTHER" id="PTHR42798:SF2">
    <property type="entry name" value="ABC TRANSPORTER ATP-BINDING PROTEIN MG467-RELATED"/>
    <property type="match status" value="1"/>
</dbReference>
<keyword evidence="3" id="KW-0547">Nucleotide-binding</keyword>
<dbReference type="GO" id="GO:0098796">
    <property type="term" value="C:membrane protein complex"/>
    <property type="evidence" value="ECO:0007669"/>
    <property type="project" value="UniProtKB-ARBA"/>
</dbReference>
<evidence type="ECO:0000256" key="1">
    <source>
        <dbReference type="ARBA" id="ARBA00005417"/>
    </source>
</evidence>
<dbReference type="AlphaFoldDB" id="A0A644WN93"/>
<keyword evidence="2" id="KW-0813">Transport</keyword>
<reference evidence="6" key="1">
    <citation type="submission" date="2019-08" db="EMBL/GenBank/DDBJ databases">
        <authorList>
            <person name="Kucharzyk K."/>
            <person name="Murdoch R.W."/>
            <person name="Higgins S."/>
            <person name="Loffler F."/>
        </authorList>
    </citation>
    <scope>NUCLEOTIDE SEQUENCE</scope>
</reference>
<proteinExistence type="inferred from homology"/>
<dbReference type="Pfam" id="PF00005">
    <property type="entry name" value="ABC_tran"/>
    <property type="match status" value="1"/>
</dbReference>
<dbReference type="SMART" id="SM00382">
    <property type="entry name" value="AAA"/>
    <property type="match status" value="1"/>
</dbReference>